<dbReference type="EMBL" id="QLMD01000003">
    <property type="protein sequence ID" value="RAJ99164.1"/>
    <property type="molecule type" value="Genomic_DNA"/>
</dbReference>
<dbReference type="Proteomes" id="UP000249203">
    <property type="component" value="Unassembled WGS sequence"/>
</dbReference>
<organism evidence="1 2">
    <name type="scientific">Aliidiomarina maris</name>
    <dbReference type="NCBI Taxonomy" id="531312"/>
    <lineage>
        <taxon>Bacteria</taxon>
        <taxon>Pseudomonadati</taxon>
        <taxon>Pseudomonadota</taxon>
        <taxon>Gammaproteobacteria</taxon>
        <taxon>Alteromonadales</taxon>
        <taxon>Idiomarinaceae</taxon>
        <taxon>Aliidiomarina</taxon>
    </lineage>
</organism>
<accession>A0A327X1U7</accession>
<comment type="caution">
    <text evidence="1">The sequence shown here is derived from an EMBL/GenBank/DDBJ whole genome shotgun (WGS) entry which is preliminary data.</text>
</comment>
<gene>
    <name evidence="1" type="ORF">B0I24_103158</name>
</gene>
<dbReference type="RefSeq" id="WP_198679877.1">
    <property type="nucleotide sequence ID" value="NZ_PIPK01000002.1"/>
</dbReference>
<sequence length="128" mass="14555">MIREVLAMTALIWGVNLPAAALDATSDNRLEHYQALPAETLEQAVTNLRSHNDHLQRIVDQAQLSDEDLVKVHELTYTLELALERLQDELSHTADVLEEVHLGSETMDSNRVRDNAARYLEVMQQVLR</sequence>
<protein>
    <submittedName>
        <fullName evidence="1">Uncharacterized protein</fullName>
    </submittedName>
</protein>
<evidence type="ECO:0000313" key="2">
    <source>
        <dbReference type="Proteomes" id="UP000249203"/>
    </source>
</evidence>
<name>A0A327X1U7_9GAMM</name>
<proteinExistence type="predicted"/>
<dbReference type="AlphaFoldDB" id="A0A327X1U7"/>
<reference evidence="1 2" key="1">
    <citation type="submission" date="2018-06" db="EMBL/GenBank/DDBJ databases">
        <title>Genomic Encyclopedia of Type Strains, Phase III (KMG-III): the genomes of soil and plant-associated and newly described type strains.</title>
        <authorList>
            <person name="Whitman W."/>
        </authorList>
    </citation>
    <scope>NUCLEOTIDE SEQUENCE [LARGE SCALE GENOMIC DNA]</scope>
    <source>
        <strain evidence="1 2">CGMCC 1.15366</strain>
    </source>
</reference>
<dbReference type="InterPro" id="IPR046634">
    <property type="entry name" value="DUF6746"/>
</dbReference>
<dbReference type="Pfam" id="PF20531">
    <property type="entry name" value="DUF6746"/>
    <property type="match status" value="1"/>
</dbReference>
<evidence type="ECO:0000313" key="1">
    <source>
        <dbReference type="EMBL" id="RAJ99164.1"/>
    </source>
</evidence>